<evidence type="ECO:0000259" key="6">
    <source>
        <dbReference type="PROSITE" id="PS50404"/>
    </source>
</evidence>
<feature type="domain" description="GST N-terminal" evidence="6">
    <location>
        <begin position="248"/>
        <end position="327"/>
    </location>
</feature>
<comment type="similarity">
    <text evidence="3">Belongs to the GST superfamily. Tau family.</text>
</comment>
<dbReference type="GO" id="GO:0004364">
    <property type="term" value="F:glutathione transferase activity"/>
    <property type="evidence" value="ECO:0007669"/>
    <property type="project" value="UniProtKB-EC"/>
</dbReference>
<dbReference type="InterPro" id="IPR004046">
    <property type="entry name" value="GST_C"/>
</dbReference>
<dbReference type="EMBL" id="JAUUTY010000001">
    <property type="protein sequence ID" value="KAK1695473.1"/>
    <property type="molecule type" value="Genomic_DNA"/>
</dbReference>
<accession>A0AAD8U0I1</accession>
<dbReference type="GO" id="GO:0009407">
    <property type="term" value="P:toxin catabolic process"/>
    <property type="evidence" value="ECO:0007669"/>
    <property type="project" value="UniProtKB-ARBA"/>
</dbReference>
<dbReference type="PANTHER" id="PTHR11260">
    <property type="entry name" value="GLUTATHIONE S-TRANSFERASE, GST, SUPERFAMILY, GST DOMAIN CONTAINING"/>
    <property type="match status" value="1"/>
</dbReference>
<dbReference type="CDD" id="cd03058">
    <property type="entry name" value="GST_N_Tau"/>
    <property type="match status" value="2"/>
</dbReference>
<dbReference type="InterPro" id="IPR004045">
    <property type="entry name" value="Glutathione_S-Trfase_N"/>
</dbReference>
<evidence type="ECO:0000256" key="5">
    <source>
        <dbReference type="SAM" id="MobiDB-lite"/>
    </source>
</evidence>
<dbReference type="Pfam" id="PF13410">
    <property type="entry name" value="GST_C_2"/>
    <property type="match status" value="1"/>
</dbReference>
<evidence type="ECO:0000256" key="2">
    <source>
        <dbReference type="ARBA" id="ARBA00022679"/>
    </source>
</evidence>
<comment type="caution">
    <text evidence="8">The sequence shown here is derived from an EMBL/GenBank/DDBJ whole genome shotgun (WGS) entry which is preliminary data.</text>
</comment>
<name>A0AAD8U0I1_LOLMU</name>
<dbReference type="EC" id="2.5.1.18" evidence="1"/>
<dbReference type="Gene3D" id="1.20.1050.10">
    <property type="match status" value="2"/>
</dbReference>
<evidence type="ECO:0000256" key="1">
    <source>
        <dbReference type="ARBA" id="ARBA00012452"/>
    </source>
</evidence>
<dbReference type="FunFam" id="1.20.1050.10:FF:000023">
    <property type="entry name" value="Probable glutathione S-transferase GSTU6"/>
    <property type="match status" value="1"/>
</dbReference>
<dbReference type="PANTHER" id="PTHR11260:SF791">
    <property type="entry name" value="GLUTATHIONE TRANSFERASE"/>
    <property type="match status" value="1"/>
</dbReference>
<dbReference type="SUPFAM" id="SSF47616">
    <property type="entry name" value="GST C-terminal domain-like"/>
    <property type="match status" value="2"/>
</dbReference>
<dbReference type="AlphaFoldDB" id="A0AAD8U0I1"/>
<comment type="catalytic activity">
    <reaction evidence="4">
        <text>RX + glutathione = an S-substituted glutathione + a halide anion + H(+)</text>
        <dbReference type="Rhea" id="RHEA:16437"/>
        <dbReference type="ChEBI" id="CHEBI:15378"/>
        <dbReference type="ChEBI" id="CHEBI:16042"/>
        <dbReference type="ChEBI" id="CHEBI:17792"/>
        <dbReference type="ChEBI" id="CHEBI:57925"/>
        <dbReference type="ChEBI" id="CHEBI:90779"/>
        <dbReference type="EC" id="2.5.1.18"/>
    </reaction>
</comment>
<feature type="domain" description="GST N-terminal" evidence="6">
    <location>
        <begin position="5"/>
        <end position="84"/>
    </location>
</feature>
<dbReference type="SUPFAM" id="SSF52833">
    <property type="entry name" value="Thioredoxin-like"/>
    <property type="match status" value="2"/>
</dbReference>
<dbReference type="SFLD" id="SFLDG00358">
    <property type="entry name" value="Main_(cytGST)"/>
    <property type="match status" value="2"/>
</dbReference>
<evidence type="ECO:0000313" key="9">
    <source>
        <dbReference type="Proteomes" id="UP001231189"/>
    </source>
</evidence>
<dbReference type="CDD" id="cd03185">
    <property type="entry name" value="GST_C_Tau"/>
    <property type="match status" value="2"/>
</dbReference>
<feature type="compositionally biased region" description="Basic and acidic residues" evidence="5">
    <location>
        <begin position="487"/>
        <end position="500"/>
    </location>
</feature>
<dbReference type="GO" id="GO:0005737">
    <property type="term" value="C:cytoplasm"/>
    <property type="evidence" value="ECO:0007669"/>
    <property type="project" value="TreeGrafter"/>
</dbReference>
<dbReference type="SFLD" id="SFLDG01152">
    <property type="entry name" value="Main.3:_Omega-_and_Tau-like"/>
    <property type="match status" value="2"/>
</dbReference>
<feature type="region of interest" description="Disordered" evidence="5">
    <location>
        <begin position="467"/>
        <end position="500"/>
    </location>
</feature>
<sequence length="500" mass="55074">MAGEGDLKLLGLLVSPFVVRVRMALHMKGVSYEYIEQDVIDKGELLLKYNPVYKKVPVLIHNGVPLCESQIIVQYIDEVWPGTNGSSILPSEPYDRATARFWAAYVDDKLFPAWLGILKAKTQEERAEKVKETLAVVELLEVALAQCSNGKPFFAGDSIGFLDLVVGCNLLWFEALRRLFGVTFVAPGKTPLLAAWAERFRGTEAAREVVPDADKAVEFAKKLMASLCSAPIRGRKKHIENERMAREGGLKLLGLTVSPFVVRVRMALQLKGIGYEYIEQDLFTKGELLLVSNPVHKKVPVLIHDGKPVCESLAIVHYIDEVWAATGPSILPADPYERADARFWAAYADSKLLPAWVGIMWAATAEERAEKVGDTLTAIGHLEEAFGKCSNGKAFFGGDSVGYLDLVLGSQLIWFEALQKMFGVVVIEEGNAPLLAAWVKRFGQTDTAKEVVPDVDTAVQYLKKLQSHRPGNGGLNTTEGTGDNDINNDKEAMHDSEDIT</sequence>
<dbReference type="InterPro" id="IPR045073">
    <property type="entry name" value="Omega/Tau-like"/>
</dbReference>
<dbReference type="InterPro" id="IPR010987">
    <property type="entry name" value="Glutathione-S-Trfase_C-like"/>
</dbReference>
<dbReference type="Gene3D" id="3.40.30.10">
    <property type="entry name" value="Glutaredoxin"/>
    <property type="match status" value="2"/>
</dbReference>
<evidence type="ECO:0000256" key="3">
    <source>
        <dbReference type="ARBA" id="ARBA00025743"/>
    </source>
</evidence>
<reference evidence="8" key="1">
    <citation type="submission" date="2023-07" db="EMBL/GenBank/DDBJ databases">
        <title>A chromosome-level genome assembly of Lolium multiflorum.</title>
        <authorList>
            <person name="Chen Y."/>
            <person name="Copetti D."/>
            <person name="Kolliker R."/>
            <person name="Studer B."/>
        </authorList>
    </citation>
    <scope>NUCLEOTIDE SEQUENCE</scope>
    <source>
        <strain evidence="8">02402/16</strain>
        <tissue evidence="8">Leaf</tissue>
    </source>
</reference>
<evidence type="ECO:0000259" key="7">
    <source>
        <dbReference type="PROSITE" id="PS50405"/>
    </source>
</evidence>
<dbReference type="GO" id="GO:0006749">
    <property type="term" value="P:glutathione metabolic process"/>
    <property type="evidence" value="ECO:0007669"/>
    <property type="project" value="InterPro"/>
</dbReference>
<keyword evidence="9" id="KW-1185">Reference proteome</keyword>
<dbReference type="SFLD" id="SFLDS00019">
    <property type="entry name" value="Glutathione_Transferase_(cytos"/>
    <property type="match status" value="2"/>
</dbReference>
<dbReference type="Pfam" id="PF02798">
    <property type="entry name" value="GST_N"/>
    <property type="match status" value="2"/>
</dbReference>
<keyword evidence="2" id="KW-0808">Transferase</keyword>
<dbReference type="InterPro" id="IPR040079">
    <property type="entry name" value="Glutathione_S-Trfase"/>
</dbReference>
<proteinExistence type="inferred from homology"/>
<gene>
    <name evidence="8" type="ORF">QYE76_012170</name>
</gene>
<dbReference type="PROSITE" id="PS50405">
    <property type="entry name" value="GST_CTER"/>
    <property type="match status" value="2"/>
</dbReference>
<dbReference type="InterPro" id="IPR045074">
    <property type="entry name" value="GST_C_Tau"/>
</dbReference>
<dbReference type="Pfam" id="PF00043">
    <property type="entry name" value="GST_C"/>
    <property type="match status" value="1"/>
</dbReference>
<dbReference type="PROSITE" id="PS50404">
    <property type="entry name" value="GST_NTER"/>
    <property type="match status" value="2"/>
</dbReference>
<protein>
    <recommendedName>
        <fullName evidence="1">glutathione transferase</fullName>
        <ecNumber evidence="1">2.5.1.18</ecNumber>
    </recommendedName>
</protein>
<dbReference type="Proteomes" id="UP001231189">
    <property type="component" value="Unassembled WGS sequence"/>
</dbReference>
<feature type="compositionally biased region" description="Low complexity" evidence="5">
    <location>
        <begin position="475"/>
        <end position="484"/>
    </location>
</feature>
<evidence type="ECO:0000313" key="8">
    <source>
        <dbReference type="EMBL" id="KAK1695473.1"/>
    </source>
</evidence>
<dbReference type="InterPro" id="IPR036249">
    <property type="entry name" value="Thioredoxin-like_sf"/>
</dbReference>
<feature type="domain" description="GST C-terminal" evidence="7">
    <location>
        <begin position="92"/>
        <end position="223"/>
    </location>
</feature>
<organism evidence="8 9">
    <name type="scientific">Lolium multiflorum</name>
    <name type="common">Italian ryegrass</name>
    <name type="synonym">Lolium perenne subsp. multiflorum</name>
    <dbReference type="NCBI Taxonomy" id="4521"/>
    <lineage>
        <taxon>Eukaryota</taxon>
        <taxon>Viridiplantae</taxon>
        <taxon>Streptophyta</taxon>
        <taxon>Embryophyta</taxon>
        <taxon>Tracheophyta</taxon>
        <taxon>Spermatophyta</taxon>
        <taxon>Magnoliopsida</taxon>
        <taxon>Liliopsida</taxon>
        <taxon>Poales</taxon>
        <taxon>Poaceae</taxon>
        <taxon>BOP clade</taxon>
        <taxon>Pooideae</taxon>
        <taxon>Poodae</taxon>
        <taxon>Poeae</taxon>
        <taxon>Poeae Chloroplast Group 2 (Poeae type)</taxon>
        <taxon>Loliodinae</taxon>
        <taxon>Loliinae</taxon>
        <taxon>Lolium</taxon>
    </lineage>
</organism>
<dbReference type="InterPro" id="IPR036282">
    <property type="entry name" value="Glutathione-S-Trfase_C_sf"/>
</dbReference>
<feature type="domain" description="GST C-terminal" evidence="7">
    <location>
        <begin position="334"/>
        <end position="465"/>
    </location>
</feature>
<dbReference type="FunFam" id="3.40.30.10:FF:000044">
    <property type="entry name" value="Glutathione S-transferase GSTU6"/>
    <property type="match status" value="2"/>
</dbReference>
<evidence type="ECO:0000256" key="4">
    <source>
        <dbReference type="ARBA" id="ARBA00047960"/>
    </source>
</evidence>
<dbReference type="FunFam" id="1.20.1050.10:FF:000016">
    <property type="entry name" value="Glutathione S-transferase U9"/>
    <property type="match status" value="1"/>
</dbReference>